<evidence type="ECO:0000256" key="1">
    <source>
        <dbReference type="SAM" id="Phobius"/>
    </source>
</evidence>
<name>A0A1D7UV91_9LEPT</name>
<gene>
    <name evidence="2" type="ORF">A0128_06225</name>
</gene>
<dbReference type="Proteomes" id="UP000094197">
    <property type="component" value="Chromosome 1"/>
</dbReference>
<reference evidence="2 3" key="1">
    <citation type="submission" date="2016-04" db="EMBL/GenBank/DDBJ databases">
        <title>Complete genome seqeunce of Leptospira alstonii serovar Room22.</title>
        <authorList>
            <person name="Nally J.E."/>
            <person name="Bayles D.O."/>
            <person name="Hurley D."/>
            <person name="Fanning S."/>
            <person name="McMahon B.J."/>
            <person name="Arent Z."/>
        </authorList>
    </citation>
    <scope>NUCLEOTIDE SEQUENCE [LARGE SCALE GENOMIC DNA]</scope>
    <source>
        <strain evidence="2 3">GWTS #1</strain>
    </source>
</reference>
<accession>A0A1D7UV91</accession>
<keyword evidence="1" id="KW-0472">Membrane</keyword>
<dbReference type="RefSeq" id="WP_069606715.1">
    <property type="nucleotide sequence ID" value="NZ_CP015217.1"/>
</dbReference>
<proteinExistence type="predicted"/>
<sequence>MKQQIIPYYVLILSVVTIGVSPLRSGDFEGVYRVGNQNCRVKPIKMAFEVYCENTRKKEIYFYQGEENKNIIFKSDDGTLSGRFIFKDSSLKSGVFIGGDGIRWKVKKDK</sequence>
<evidence type="ECO:0008006" key="4">
    <source>
        <dbReference type="Google" id="ProtNLM"/>
    </source>
</evidence>
<keyword evidence="1" id="KW-0812">Transmembrane</keyword>
<keyword evidence="3" id="KW-1185">Reference proteome</keyword>
<keyword evidence="1" id="KW-1133">Transmembrane helix</keyword>
<feature type="transmembrane region" description="Helical" evidence="1">
    <location>
        <begin position="6"/>
        <end position="23"/>
    </location>
</feature>
<evidence type="ECO:0000313" key="3">
    <source>
        <dbReference type="Proteomes" id="UP000094197"/>
    </source>
</evidence>
<dbReference type="EMBL" id="CP015217">
    <property type="protein sequence ID" value="AOP33478.1"/>
    <property type="molecule type" value="Genomic_DNA"/>
</dbReference>
<dbReference type="KEGG" id="laj:A0128_06225"/>
<dbReference type="AlphaFoldDB" id="A0A1D7UV91"/>
<dbReference type="OrthoDB" id="9912056at2"/>
<protein>
    <recommendedName>
        <fullName evidence="4">Lysozyme inhibitor</fullName>
    </recommendedName>
</protein>
<organism evidence="2 3">
    <name type="scientific">Leptospira tipperaryensis</name>
    <dbReference type="NCBI Taxonomy" id="2564040"/>
    <lineage>
        <taxon>Bacteria</taxon>
        <taxon>Pseudomonadati</taxon>
        <taxon>Spirochaetota</taxon>
        <taxon>Spirochaetia</taxon>
        <taxon>Leptospirales</taxon>
        <taxon>Leptospiraceae</taxon>
        <taxon>Leptospira</taxon>
    </lineage>
</organism>
<evidence type="ECO:0000313" key="2">
    <source>
        <dbReference type="EMBL" id="AOP33478.1"/>
    </source>
</evidence>